<organism evidence="1 2">
    <name type="scientific">Suillus subaureus</name>
    <dbReference type="NCBI Taxonomy" id="48587"/>
    <lineage>
        <taxon>Eukaryota</taxon>
        <taxon>Fungi</taxon>
        <taxon>Dikarya</taxon>
        <taxon>Basidiomycota</taxon>
        <taxon>Agaricomycotina</taxon>
        <taxon>Agaricomycetes</taxon>
        <taxon>Agaricomycetidae</taxon>
        <taxon>Boletales</taxon>
        <taxon>Suillineae</taxon>
        <taxon>Suillaceae</taxon>
        <taxon>Suillus</taxon>
    </lineage>
</organism>
<dbReference type="Proteomes" id="UP000807769">
    <property type="component" value="Unassembled WGS sequence"/>
</dbReference>
<reference evidence="1" key="1">
    <citation type="journal article" date="2020" name="New Phytol.">
        <title>Comparative genomics reveals dynamic genome evolution in host specialist ectomycorrhizal fungi.</title>
        <authorList>
            <person name="Lofgren L.A."/>
            <person name="Nguyen N.H."/>
            <person name="Vilgalys R."/>
            <person name="Ruytinx J."/>
            <person name="Liao H.L."/>
            <person name="Branco S."/>
            <person name="Kuo A."/>
            <person name="LaButti K."/>
            <person name="Lipzen A."/>
            <person name="Andreopoulos W."/>
            <person name="Pangilinan J."/>
            <person name="Riley R."/>
            <person name="Hundley H."/>
            <person name="Na H."/>
            <person name="Barry K."/>
            <person name="Grigoriev I.V."/>
            <person name="Stajich J.E."/>
            <person name="Kennedy P.G."/>
        </authorList>
    </citation>
    <scope>NUCLEOTIDE SEQUENCE</scope>
    <source>
        <strain evidence="1">MN1</strain>
    </source>
</reference>
<evidence type="ECO:0000313" key="1">
    <source>
        <dbReference type="EMBL" id="KAG1817482.1"/>
    </source>
</evidence>
<protein>
    <submittedName>
        <fullName evidence="1">Uncharacterized protein</fullName>
    </submittedName>
</protein>
<dbReference type="OrthoDB" id="3243439at2759"/>
<proteinExistence type="predicted"/>
<sequence>MQLQSIIDYPKPPAIVTLLLLTTLPLVDPTWVVRSLCATHLGRRLLRGRTFVDSLFQRLYHALSSTCLRVRLLLPFPARSRCGTFPTLEAEAKYWCIAARYRRHLAQSSARRPPHETSEIPLVTYYTPRLLPQYRDVRHPDDGGGEFCISAKTFCKWHRMVFRGPHHPTLAQAAMRMKYHSHGDLKEMQRIARLLPDEQVLRRPWSPKYSRLWKRWLDNKGPDIVIVFE</sequence>
<dbReference type="RefSeq" id="XP_041193724.1">
    <property type="nucleotide sequence ID" value="XM_041335579.1"/>
</dbReference>
<keyword evidence="2" id="KW-1185">Reference proteome</keyword>
<name>A0A9P7ECI1_9AGAM</name>
<evidence type="ECO:0000313" key="2">
    <source>
        <dbReference type="Proteomes" id="UP000807769"/>
    </source>
</evidence>
<comment type="caution">
    <text evidence="1">The sequence shown here is derived from an EMBL/GenBank/DDBJ whole genome shotgun (WGS) entry which is preliminary data.</text>
</comment>
<gene>
    <name evidence="1" type="ORF">BJ212DRAFT_135321</name>
</gene>
<dbReference type="EMBL" id="JABBWG010000013">
    <property type="protein sequence ID" value="KAG1817482.1"/>
    <property type="molecule type" value="Genomic_DNA"/>
</dbReference>
<accession>A0A9P7ECI1</accession>
<dbReference type="GeneID" id="64629596"/>
<dbReference type="AlphaFoldDB" id="A0A9P7ECI1"/>